<accession>A0A5N5XEE8</accession>
<evidence type="ECO:0000313" key="2">
    <source>
        <dbReference type="EMBL" id="KAB8078525.1"/>
    </source>
</evidence>
<name>A0A5N5XEE8_9EURO</name>
<evidence type="ECO:0000256" key="1">
    <source>
        <dbReference type="SAM" id="SignalP"/>
    </source>
</evidence>
<protein>
    <recommendedName>
        <fullName evidence="4">Glycogen debranching enzyme</fullName>
    </recommendedName>
</protein>
<evidence type="ECO:0000313" key="3">
    <source>
        <dbReference type="Proteomes" id="UP000326565"/>
    </source>
</evidence>
<dbReference type="EMBL" id="ML732157">
    <property type="protein sequence ID" value="KAB8078525.1"/>
    <property type="molecule type" value="Genomic_DNA"/>
</dbReference>
<organism evidence="2 3">
    <name type="scientific">Aspergillus leporis</name>
    <dbReference type="NCBI Taxonomy" id="41062"/>
    <lineage>
        <taxon>Eukaryota</taxon>
        <taxon>Fungi</taxon>
        <taxon>Dikarya</taxon>
        <taxon>Ascomycota</taxon>
        <taxon>Pezizomycotina</taxon>
        <taxon>Eurotiomycetes</taxon>
        <taxon>Eurotiomycetidae</taxon>
        <taxon>Eurotiales</taxon>
        <taxon>Aspergillaceae</taxon>
        <taxon>Aspergillus</taxon>
        <taxon>Aspergillus subgen. Circumdati</taxon>
    </lineage>
</organism>
<feature type="chain" id="PRO_5024887760" description="Glycogen debranching enzyme" evidence="1">
    <location>
        <begin position="20"/>
        <end position="756"/>
    </location>
</feature>
<proteinExistence type="predicted"/>
<sequence length="756" mass="82586">MRHTVVGLGILGALGPAQGLSSSLRSIHQSLACAESPSAFALSDPPYHNYFYSDCNVAVQVVVTSPLPDSDTAQIRPRLIVAWPGGNSGVCAVFAPQDGINGSLGIEIVNSTVGEPLAPVYSDPSGSSKHPSVGVKGILRFNSTATLTVPILGSIRTIRDYVEGGGLLEPKIQNAIHAISNHNGSASLRRRWLDNVTTSSLQFHPADNTTGRVAVANETLSFEPGDYMFSAKVDYPQLTQLRPGDLLIPDAAKLVSEQPDQVSALSFLSYSEKLLAGAWRFLTYFGRDSMVSALLLEPVLSKGNGSAMEAVIGAVLERINRTDGSTCHEETIGDYATWTNKKQGIVSNDMVCDYKMIDTDYFLPILMQRYFVDNEVGRSRRDAFLRTPAGSINTANKNLTWGQLSTINAERVMRLGLPFARNQTKENLVHLLEDQVVGQWRDSTYGIGGGRIPFDVNTALVPAALRSIAALTRSGAYPNHTNWGTLADQYADIWEDKTLPFFEITIPQAQAQTLVKSYANQTSIPSQETQITTDVGFHALALDGNNQQSKVRVLHTDDSFRHFLLNTTTNQPQLTSFINQTATHIQSTFPAGLMTDAGMLVANPAYGGDPIYARNWTNGAYHGTVIWSWQLALMARGLEHQLGRCQDSKASAVTPAFCSTPSVYGNVKSAYNVLWDSIENNAAQLSSEVWSWVYRGGKFVVTPLGVLPPPEGETQTGISPYHENGNLDYVRVKADSKRRIEYQTVMVTNIFEREEK</sequence>
<dbReference type="Proteomes" id="UP000326565">
    <property type="component" value="Unassembled WGS sequence"/>
</dbReference>
<keyword evidence="1" id="KW-0732">Signal</keyword>
<dbReference type="OrthoDB" id="2591256at2759"/>
<reference evidence="2 3" key="1">
    <citation type="submission" date="2019-04" db="EMBL/GenBank/DDBJ databases">
        <title>Friends and foes A comparative genomics study of 23 Aspergillus species from section Flavi.</title>
        <authorList>
            <consortium name="DOE Joint Genome Institute"/>
            <person name="Kjaerbolling I."/>
            <person name="Vesth T."/>
            <person name="Frisvad J.C."/>
            <person name="Nybo J.L."/>
            <person name="Theobald S."/>
            <person name="Kildgaard S."/>
            <person name="Isbrandt T."/>
            <person name="Kuo A."/>
            <person name="Sato A."/>
            <person name="Lyhne E.K."/>
            <person name="Kogle M.E."/>
            <person name="Wiebenga A."/>
            <person name="Kun R.S."/>
            <person name="Lubbers R.J."/>
            <person name="Makela M.R."/>
            <person name="Barry K."/>
            <person name="Chovatia M."/>
            <person name="Clum A."/>
            <person name="Daum C."/>
            <person name="Haridas S."/>
            <person name="He G."/>
            <person name="LaButti K."/>
            <person name="Lipzen A."/>
            <person name="Mondo S."/>
            <person name="Riley R."/>
            <person name="Salamov A."/>
            <person name="Simmons B.A."/>
            <person name="Magnuson J.K."/>
            <person name="Henrissat B."/>
            <person name="Mortensen U.H."/>
            <person name="Larsen T.O."/>
            <person name="Devries R.P."/>
            <person name="Grigoriev I.V."/>
            <person name="Machida M."/>
            <person name="Baker S.E."/>
            <person name="Andersen M.R."/>
        </authorList>
    </citation>
    <scope>NUCLEOTIDE SEQUENCE [LARGE SCALE GENOMIC DNA]</scope>
    <source>
        <strain evidence="2 3">CBS 151.66</strain>
    </source>
</reference>
<keyword evidence="3" id="KW-1185">Reference proteome</keyword>
<evidence type="ECO:0008006" key="4">
    <source>
        <dbReference type="Google" id="ProtNLM"/>
    </source>
</evidence>
<feature type="signal peptide" evidence="1">
    <location>
        <begin position="1"/>
        <end position="19"/>
    </location>
</feature>
<dbReference type="AlphaFoldDB" id="A0A5N5XEE8"/>
<gene>
    <name evidence="2" type="ORF">BDV29DRAFT_152637</name>
</gene>